<dbReference type="Ensembl" id="ENSLAFT00000016482.2">
    <property type="protein sequence ID" value="ENSLAFP00000029463.1"/>
    <property type="gene ID" value="ENSLAFG00000016482.2"/>
</dbReference>
<feature type="domain" description="G-protein coupled receptors family 1 profile" evidence="14">
    <location>
        <begin position="24"/>
        <end position="288"/>
    </location>
</feature>
<evidence type="ECO:0000256" key="1">
    <source>
        <dbReference type="ARBA" id="ARBA00003878"/>
    </source>
</evidence>
<evidence type="ECO:0000256" key="8">
    <source>
        <dbReference type="ARBA" id="ARBA00023040"/>
    </source>
</evidence>
<keyword evidence="12 13" id="KW-0807">Transducer</keyword>
<proteinExistence type="inferred from homology"/>
<evidence type="ECO:0000256" key="4">
    <source>
        <dbReference type="ARBA" id="ARBA00022475"/>
    </source>
</evidence>
<comment type="function">
    <text evidence="1">Putative pheromone receptor.</text>
</comment>
<feature type="transmembrane region" description="Helical" evidence="13">
    <location>
        <begin position="135"/>
        <end position="156"/>
    </location>
</feature>
<dbReference type="eggNOG" id="ENOG502RD1P">
    <property type="taxonomic scope" value="Eukaryota"/>
</dbReference>
<dbReference type="FunFam" id="1.20.1070.10:FF:000033">
    <property type="entry name" value="Vomeronasal type-1 receptor"/>
    <property type="match status" value="1"/>
</dbReference>
<dbReference type="Gene3D" id="1.20.1070.10">
    <property type="entry name" value="Rhodopsin 7-helix transmembrane proteins"/>
    <property type="match status" value="1"/>
</dbReference>
<reference evidence="15 16" key="1">
    <citation type="submission" date="2009-06" db="EMBL/GenBank/DDBJ databases">
        <title>The Genome Sequence of Loxodonta africana (African elephant).</title>
        <authorList>
            <person name="Di Palma F."/>
            <person name="Heiman D."/>
            <person name="Young S."/>
            <person name="Johnson J."/>
            <person name="Lander E.S."/>
            <person name="Lindblad-Toh K."/>
        </authorList>
    </citation>
    <scope>NUCLEOTIDE SEQUENCE [LARGE SCALE GENOMIC DNA]</scope>
    <source>
        <strain evidence="15 16">Isolate ISIS603380</strain>
    </source>
</reference>
<comment type="similarity">
    <text evidence="3 13">Belongs to the G-protein coupled receptor 1 family.</text>
</comment>
<keyword evidence="7 13" id="KW-1133">Transmembrane helix</keyword>
<evidence type="ECO:0000313" key="15">
    <source>
        <dbReference type="Ensembl" id="ENSLAFP00000029463.1"/>
    </source>
</evidence>
<feature type="transmembrane region" description="Helical" evidence="13">
    <location>
        <begin position="193"/>
        <end position="210"/>
    </location>
</feature>
<dbReference type="InterPro" id="IPR017452">
    <property type="entry name" value="GPCR_Rhodpsn_7TM"/>
</dbReference>
<evidence type="ECO:0000256" key="2">
    <source>
        <dbReference type="ARBA" id="ARBA00004651"/>
    </source>
</evidence>
<evidence type="ECO:0000256" key="7">
    <source>
        <dbReference type="ARBA" id="ARBA00022989"/>
    </source>
</evidence>
<keyword evidence="9 13" id="KW-0472">Membrane</keyword>
<dbReference type="Pfam" id="PF03402">
    <property type="entry name" value="V1R"/>
    <property type="match status" value="1"/>
</dbReference>
<dbReference type="GO" id="GO:0005886">
    <property type="term" value="C:plasma membrane"/>
    <property type="evidence" value="ECO:0007669"/>
    <property type="project" value="UniProtKB-SubCell"/>
</dbReference>
<evidence type="ECO:0000256" key="11">
    <source>
        <dbReference type="ARBA" id="ARBA00023180"/>
    </source>
</evidence>
<dbReference type="InterPro" id="IPR004072">
    <property type="entry name" value="Vmron_rcpt_1"/>
</dbReference>
<comment type="subcellular location">
    <subcellularLocation>
        <location evidence="2 13">Cell membrane</location>
        <topology evidence="2 13">Multi-pass membrane protein</topology>
    </subcellularLocation>
</comment>
<accession>G3UNQ4</accession>
<keyword evidence="4 13" id="KW-1003">Cell membrane</keyword>
<keyword evidence="8 13" id="KW-0297">G-protein coupled receptor</keyword>
<organism evidence="15 16">
    <name type="scientific">Loxodonta africana</name>
    <name type="common">African elephant</name>
    <dbReference type="NCBI Taxonomy" id="9785"/>
    <lineage>
        <taxon>Eukaryota</taxon>
        <taxon>Metazoa</taxon>
        <taxon>Chordata</taxon>
        <taxon>Craniata</taxon>
        <taxon>Vertebrata</taxon>
        <taxon>Euteleostomi</taxon>
        <taxon>Mammalia</taxon>
        <taxon>Eutheria</taxon>
        <taxon>Afrotheria</taxon>
        <taxon>Proboscidea</taxon>
        <taxon>Elephantidae</taxon>
        <taxon>Loxodonta</taxon>
    </lineage>
</organism>
<evidence type="ECO:0000259" key="14">
    <source>
        <dbReference type="PROSITE" id="PS50262"/>
    </source>
</evidence>
<feature type="transmembrane region" description="Helical" evidence="13">
    <location>
        <begin position="95"/>
        <end position="114"/>
    </location>
</feature>
<evidence type="ECO:0000256" key="5">
    <source>
        <dbReference type="ARBA" id="ARBA00022507"/>
    </source>
</evidence>
<dbReference type="PANTHER" id="PTHR24062">
    <property type="entry name" value="VOMERONASAL TYPE-1 RECEPTOR"/>
    <property type="match status" value="1"/>
</dbReference>
<keyword evidence="11" id="KW-0325">Glycoprotein</keyword>
<dbReference type="GO" id="GO:0016503">
    <property type="term" value="F:pheromone receptor activity"/>
    <property type="evidence" value="ECO:0007669"/>
    <property type="project" value="InterPro"/>
</dbReference>
<dbReference type="Proteomes" id="UP000007646">
    <property type="component" value="Unassembled WGS sequence"/>
</dbReference>
<dbReference type="PRINTS" id="PR01534">
    <property type="entry name" value="VOMERONASL1R"/>
</dbReference>
<dbReference type="GO" id="GO:0019236">
    <property type="term" value="P:response to pheromone"/>
    <property type="evidence" value="ECO:0007669"/>
    <property type="project" value="UniProtKB-KW"/>
</dbReference>
<dbReference type="AlphaFoldDB" id="G3UNQ4"/>
<dbReference type="InParanoid" id="G3UNQ4"/>
<dbReference type="GO" id="GO:0007606">
    <property type="term" value="P:sensory perception of chemical stimulus"/>
    <property type="evidence" value="ECO:0007669"/>
    <property type="project" value="UniProtKB-ARBA"/>
</dbReference>
<feature type="transmembrane region" description="Helical" evidence="13">
    <location>
        <begin position="12"/>
        <end position="33"/>
    </location>
</feature>
<keyword evidence="6 13" id="KW-0812">Transmembrane</keyword>
<keyword evidence="10 13" id="KW-0675">Receptor</keyword>
<evidence type="ECO:0000256" key="10">
    <source>
        <dbReference type="ARBA" id="ARBA00023170"/>
    </source>
</evidence>
<feature type="transmembrane region" description="Helical" evidence="13">
    <location>
        <begin position="238"/>
        <end position="262"/>
    </location>
</feature>
<name>G3UNQ4_LOXAF</name>
<sequence>KRMFSRDFTIGMIFLSQTTLGILGNFSLLYHYLFLYLTGYRLRPTDLILRHMTVANTLVILSKGIPQTTVAFGWKGFLNDFGCKLVLYVQRVGRGVFIGTTCLLSVFQAISISPRNARWAELKVKADKFIGPSNILSWILHMLVNIVVPFCVAGNWNNKTITKIKDFGYCSSVVRDTTTRLPHSMLFSFLDVVYLRLMSSAGGFMVFILYRHKKRVQHIHRNNLSPSSSPESRATQTILVLFSTFVSFYSLSSIFYACVTLFNTPSWWLINISPLFVACFPTVSPFVLLSSDSSVSRLCCVCTGKK</sequence>
<dbReference type="CDD" id="cd13949">
    <property type="entry name" value="7tm_V1R_pheromone"/>
    <property type="match status" value="1"/>
</dbReference>
<reference evidence="15" key="3">
    <citation type="submission" date="2025-09" db="UniProtKB">
        <authorList>
            <consortium name="Ensembl"/>
        </authorList>
    </citation>
    <scope>IDENTIFICATION</scope>
    <source>
        <strain evidence="15">Isolate ISIS603380</strain>
    </source>
</reference>
<keyword evidence="16" id="KW-1185">Reference proteome</keyword>
<evidence type="ECO:0000256" key="12">
    <source>
        <dbReference type="ARBA" id="ARBA00023224"/>
    </source>
</evidence>
<evidence type="ECO:0000256" key="3">
    <source>
        <dbReference type="ARBA" id="ARBA00010663"/>
    </source>
</evidence>
<evidence type="ECO:0000313" key="16">
    <source>
        <dbReference type="Proteomes" id="UP000007646"/>
    </source>
</evidence>
<dbReference type="GeneTree" id="ENSGT00960000186612"/>
<dbReference type="PROSITE" id="PS50262">
    <property type="entry name" value="G_PROTEIN_RECEP_F1_2"/>
    <property type="match status" value="1"/>
</dbReference>
<keyword evidence="5 13" id="KW-0589">Pheromone response</keyword>
<evidence type="ECO:0000256" key="13">
    <source>
        <dbReference type="RuleBase" id="RU364061"/>
    </source>
</evidence>
<protein>
    <recommendedName>
        <fullName evidence="13">Vomeronasal type-1 receptor</fullName>
    </recommendedName>
</protein>
<dbReference type="SUPFAM" id="SSF81321">
    <property type="entry name" value="Family A G protein-coupled receptor-like"/>
    <property type="match status" value="1"/>
</dbReference>
<dbReference type="HOGENOM" id="CLU_058641_1_0_1"/>
<dbReference type="OMA" id="SSHNIMS"/>
<evidence type="ECO:0000256" key="9">
    <source>
        <dbReference type="ARBA" id="ARBA00023136"/>
    </source>
</evidence>
<evidence type="ECO:0000256" key="6">
    <source>
        <dbReference type="ARBA" id="ARBA00022692"/>
    </source>
</evidence>
<reference evidence="15" key="2">
    <citation type="submission" date="2025-08" db="UniProtKB">
        <authorList>
            <consortium name="Ensembl"/>
        </authorList>
    </citation>
    <scope>IDENTIFICATION</scope>
    <source>
        <strain evidence="15">Isolate ISIS603380</strain>
    </source>
</reference>
<feature type="transmembrane region" description="Helical" evidence="13">
    <location>
        <begin position="268"/>
        <end position="289"/>
    </location>
</feature>